<dbReference type="EMBL" id="BRXU01000042">
    <property type="protein sequence ID" value="GLC61121.1"/>
    <property type="molecule type" value="Genomic_DNA"/>
</dbReference>
<dbReference type="InterPro" id="IPR038765">
    <property type="entry name" value="Papain-like_cys_pep_sf"/>
</dbReference>
<dbReference type="PANTHER" id="PTHR11786:SF0">
    <property type="entry name" value="ARYLAMINE N-ACETYLTRANSFERASE 4-RELATED"/>
    <property type="match status" value="1"/>
</dbReference>
<dbReference type="InterPro" id="IPR053710">
    <property type="entry name" value="Arylamine_NAT_domain_sf"/>
</dbReference>
<protein>
    <recommendedName>
        <fullName evidence="4">Arylamine N-acetyltransferase</fullName>
    </recommendedName>
</protein>
<proteinExistence type="inferred from homology"/>
<evidence type="ECO:0000313" key="2">
    <source>
        <dbReference type="EMBL" id="GLC61121.1"/>
    </source>
</evidence>
<dbReference type="GO" id="GO:0016407">
    <property type="term" value="F:acetyltransferase activity"/>
    <property type="evidence" value="ECO:0007669"/>
    <property type="project" value="InterPro"/>
</dbReference>
<dbReference type="Gene3D" id="3.30.2140.20">
    <property type="match status" value="1"/>
</dbReference>
<name>A0A9W6BYX3_9CHLO</name>
<dbReference type="SUPFAM" id="SSF54001">
    <property type="entry name" value="Cysteine proteinases"/>
    <property type="match status" value="1"/>
</dbReference>
<dbReference type="PANTHER" id="PTHR11786">
    <property type="entry name" value="N-HYDROXYARYLAMINE O-ACETYLTRANSFERASE"/>
    <property type="match status" value="1"/>
</dbReference>
<evidence type="ECO:0000313" key="3">
    <source>
        <dbReference type="Proteomes" id="UP001165080"/>
    </source>
</evidence>
<evidence type="ECO:0008006" key="4">
    <source>
        <dbReference type="Google" id="ProtNLM"/>
    </source>
</evidence>
<evidence type="ECO:0000256" key="1">
    <source>
        <dbReference type="ARBA" id="ARBA00006547"/>
    </source>
</evidence>
<dbReference type="Proteomes" id="UP001165080">
    <property type="component" value="Unassembled WGS sequence"/>
</dbReference>
<comment type="caution">
    <text evidence="2">The sequence shown here is derived from an EMBL/GenBank/DDBJ whole genome shotgun (WGS) entry which is preliminary data.</text>
</comment>
<sequence length="319" mass="34707">MDVEAYLQAVGLTGAQLTNGAEPDSLKLIYSHHVRALPFSSVPIICGRPVDPDLDIAGIADKMITKRWGGVCFEHVALLGAALKRLGFNVTYLGGEVWRDGWTPTNTHASLLVSFSDQTQYFCDVGFPLRPLEPLLLQDGREQAQSDGRVFLLEAEPLPEREAEAEGERGEGQGQCVAEARCWGVHQLDKEGDFELRHRFRLRPCALSDFSGPVRDLASPGHRFSSGWIVAICRPDGALVTLATGPWAGSEVPEDKAKYVCRRVVAGGEGRSTQHVTTTALMTRGSVGLQLLAEREFRIWTEDLVCADLPQGEAGGAQA</sequence>
<comment type="similarity">
    <text evidence="1">Belongs to the arylamine N-acetyltransferase family.</text>
</comment>
<gene>
    <name evidence="2" type="primary">PLEST010592</name>
    <name evidence="2" type="ORF">PLESTB_001720200</name>
</gene>
<reference evidence="2 3" key="1">
    <citation type="journal article" date="2023" name="Commun. Biol.">
        <title>Reorganization of the ancestral sex-determining regions during the evolution of trioecy in Pleodorina starrii.</title>
        <authorList>
            <person name="Takahashi K."/>
            <person name="Suzuki S."/>
            <person name="Kawai-Toyooka H."/>
            <person name="Yamamoto K."/>
            <person name="Hamaji T."/>
            <person name="Ootsuki R."/>
            <person name="Yamaguchi H."/>
            <person name="Kawachi M."/>
            <person name="Higashiyama T."/>
            <person name="Nozaki H."/>
        </authorList>
    </citation>
    <scope>NUCLEOTIDE SEQUENCE [LARGE SCALE GENOMIC DNA]</scope>
    <source>
        <strain evidence="2 3">NIES-4479</strain>
    </source>
</reference>
<dbReference type="AlphaFoldDB" id="A0A9W6BYX3"/>
<dbReference type="InterPro" id="IPR001447">
    <property type="entry name" value="Arylamine_N-AcTrfase"/>
</dbReference>
<dbReference type="Pfam" id="PF00797">
    <property type="entry name" value="Acetyltransf_2"/>
    <property type="match status" value="1"/>
</dbReference>
<accession>A0A9W6BYX3</accession>
<keyword evidence="3" id="KW-1185">Reference proteome</keyword>
<organism evidence="2 3">
    <name type="scientific">Pleodorina starrii</name>
    <dbReference type="NCBI Taxonomy" id="330485"/>
    <lineage>
        <taxon>Eukaryota</taxon>
        <taxon>Viridiplantae</taxon>
        <taxon>Chlorophyta</taxon>
        <taxon>core chlorophytes</taxon>
        <taxon>Chlorophyceae</taxon>
        <taxon>CS clade</taxon>
        <taxon>Chlamydomonadales</taxon>
        <taxon>Volvocaceae</taxon>
        <taxon>Pleodorina</taxon>
    </lineage>
</organism>